<reference evidence="2 3" key="1">
    <citation type="submission" date="2018-10" db="EMBL/GenBank/DDBJ databases">
        <title>Fifty Aureobasidium pullulans genomes reveal a recombining polyextremotolerant generalist.</title>
        <authorList>
            <person name="Gostincar C."/>
            <person name="Turk M."/>
            <person name="Zajc J."/>
            <person name="Gunde-Cimerman N."/>
        </authorList>
    </citation>
    <scope>NUCLEOTIDE SEQUENCE [LARGE SCALE GENOMIC DNA]</scope>
    <source>
        <strain evidence="2 3">EXF-10751</strain>
    </source>
</reference>
<comment type="caution">
    <text evidence="2">The sequence shown here is derived from an EMBL/GenBank/DDBJ whole genome shotgun (WGS) entry which is preliminary data.</text>
</comment>
<dbReference type="EMBL" id="QZAN01000305">
    <property type="protein sequence ID" value="THW54037.1"/>
    <property type="molecule type" value="Genomic_DNA"/>
</dbReference>
<dbReference type="PROSITE" id="PS50097">
    <property type="entry name" value="BTB"/>
    <property type="match status" value="1"/>
</dbReference>
<accession>A0A4S8YRN4</accession>
<proteinExistence type="predicted"/>
<name>A0A4S8YRN4_AURPU</name>
<organism evidence="2 3">
    <name type="scientific">Aureobasidium pullulans</name>
    <name type="common">Black yeast</name>
    <name type="synonym">Pullularia pullulans</name>
    <dbReference type="NCBI Taxonomy" id="5580"/>
    <lineage>
        <taxon>Eukaryota</taxon>
        <taxon>Fungi</taxon>
        <taxon>Dikarya</taxon>
        <taxon>Ascomycota</taxon>
        <taxon>Pezizomycotina</taxon>
        <taxon>Dothideomycetes</taxon>
        <taxon>Dothideomycetidae</taxon>
        <taxon>Dothideales</taxon>
        <taxon>Saccotheciaceae</taxon>
        <taxon>Aureobasidium</taxon>
    </lineage>
</organism>
<dbReference type="InterPro" id="IPR011333">
    <property type="entry name" value="SKP1/BTB/POZ_sf"/>
</dbReference>
<dbReference type="PANTHER" id="PTHR24413">
    <property type="entry name" value="SPECKLE-TYPE POZ PROTEIN"/>
    <property type="match status" value="1"/>
</dbReference>
<evidence type="ECO:0000313" key="2">
    <source>
        <dbReference type="EMBL" id="THW54037.1"/>
    </source>
</evidence>
<dbReference type="Pfam" id="PF00651">
    <property type="entry name" value="BTB"/>
    <property type="match status" value="1"/>
</dbReference>
<sequence>MVYLSSQFTNFKMMVATTASPNFQHLYDNPFLSDVTLSFGDHRIKAHKAILIGYSKVFLAAFTSKLPTTTEGVYEIEGHDSDLVLDMIKHIYGFPEWTIVPPLPEEKARIYYLQDMFLLANEYEVATLSALVAGNFAEMLQDFRVDCYVHYGREGRGCRYLDTSSSRDISVVVREVAELYHDNNIADKSLMHGVLDALLDIGPGYEWLEDCLQITDLLQGMDEFLAELISRSRVVTVIFVI</sequence>
<dbReference type="CDD" id="cd18186">
    <property type="entry name" value="BTB_POZ_ZBTB_KLHL-like"/>
    <property type="match status" value="1"/>
</dbReference>
<feature type="domain" description="BTB" evidence="1">
    <location>
        <begin position="33"/>
        <end position="92"/>
    </location>
</feature>
<dbReference type="Proteomes" id="UP000310421">
    <property type="component" value="Unassembled WGS sequence"/>
</dbReference>
<dbReference type="SMART" id="SM00225">
    <property type="entry name" value="BTB"/>
    <property type="match status" value="1"/>
</dbReference>
<evidence type="ECO:0000313" key="3">
    <source>
        <dbReference type="Proteomes" id="UP000310421"/>
    </source>
</evidence>
<dbReference type="SUPFAM" id="SSF54695">
    <property type="entry name" value="POZ domain"/>
    <property type="match status" value="1"/>
</dbReference>
<protein>
    <recommendedName>
        <fullName evidence="1">BTB domain-containing protein</fullName>
    </recommendedName>
</protein>
<dbReference type="Gene3D" id="3.30.710.10">
    <property type="entry name" value="Potassium Channel Kv1.1, Chain A"/>
    <property type="match status" value="1"/>
</dbReference>
<gene>
    <name evidence="2" type="ORF">D6D20_10478</name>
</gene>
<evidence type="ECO:0000259" key="1">
    <source>
        <dbReference type="PROSITE" id="PS50097"/>
    </source>
</evidence>
<dbReference type="InterPro" id="IPR000210">
    <property type="entry name" value="BTB/POZ_dom"/>
</dbReference>
<dbReference type="AlphaFoldDB" id="A0A4S8YRN4"/>